<sequence length="210" mass="23549">MTTDQSPEHQQKHCLVPYLDDTTASPSVAKALSALPYRRNIFMLMGHSAGLFPPVMGVYSAVFNNATRQIPILDWQLIVLRIAGRLDAEYEWDVNSPLARQRGMPASKLAAMSDPPEEVQHNRNGVWTDRDRAILRLVDEQLASYTNSEETVHELRRFVSVEELLEIYIILGMYALIARITKGLRIDLDGEIPGLEEAMKSIVPEGGSDC</sequence>
<dbReference type="PANTHER" id="PTHR34846:SF5">
    <property type="entry name" value="CARBOXYMUCONOLACTONE DECARBOXYLASE-LIKE DOMAIN-CONTAINING PROTEIN"/>
    <property type="match status" value="1"/>
</dbReference>
<dbReference type="SUPFAM" id="SSF69118">
    <property type="entry name" value="AhpD-like"/>
    <property type="match status" value="1"/>
</dbReference>
<comment type="caution">
    <text evidence="1">The sequence shown here is derived from an EMBL/GenBank/DDBJ whole genome shotgun (WGS) entry which is preliminary data.</text>
</comment>
<protein>
    <recommendedName>
        <fullName evidence="3">AhpD-like protein</fullName>
    </recommendedName>
</protein>
<evidence type="ECO:0000313" key="1">
    <source>
        <dbReference type="EMBL" id="KAL1615417.1"/>
    </source>
</evidence>
<reference evidence="1 2" key="1">
    <citation type="submission" date="2024-02" db="EMBL/GenBank/DDBJ databases">
        <title>De novo assembly and annotation of 12 fungi associated with fruit tree decline syndrome in Ontario, Canada.</title>
        <authorList>
            <person name="Sulman M."/>
            <person name="Ellouze W."/>
            <person name="Ilyukhin E."/>
        </authorList>
    </citation>
    <scope>NUCLEOTIDE SEQUENCE [LARGE SCALE GENOMIC DNA]</scope>
    <source>
        <strain evidence="1 2">M1-105</strain>
    </source>
</reference>
<keyword evidence="2" id="KW-1185">Reference proteome</keyword>
<dbReference type="Gene3D" id="1.20.1290.10">
    <property type="entry name" value="AhpD-like"/>
    <property type="match status" value="1"/>
</dbReference>
<dbReference type="PANTHER" id="PTHR34846">
    <property type="entry name" value="4-CARBOXYMUCONOLACTONE DECARBOXYLASE FAMILY PROTEIN (AFU_ORTHOLOGUE AFUA_6G11590)"/>
    <property type="match status" value="1"/>
</dbReference>
<evidence type="ECO:0008006" key="3">
    <source>
        <dbReference type="Google" id="ProtNLM"/>
    </source>
</evidence>
<accession>A0ABR3SB50</accession>
<dbReference type="EMBL" id="JAJVDC020000315">
    <property type="protein sequence ID" value="KAL1615417.1"/>
    <property type="molecule type" value="Genomic_DNA"/>
</dbReference>
<dbReference type="Proteomes" id="UP001521116">
    <property type="component" value="Unassembled WGS sequence"/>
</dbReference>
<dbReference type="InterPro" id="IPR029032">
    <property type="entry name" value="AhpD-like"/>
</dbReference>
<name>A0ABR3SB50_9PEZI</name>
<organism evidence="1 2">
    <name type="scientific">Neofusicoccum ribis</name>
    <dbReference type="NCBI Taxonomy" id="45134"/>
    <lineage>
        <taxon>Eukaryota</taxon>
        <taxon>Fungi</taxon>
        <taxon>Dikarya</taxon>
        <taxon>Ascomycota</taxon>
        <taxon>Pezizomycotina</taxon>
        <taxon>Dothideomycetes</taxon>
        <taxon>Dothideomycetes incertae sedis</taxon>
        <taxon>Botryosphaeriales</taxon>
        <taxon>Botryosphaeriaceae</taxon>
        <taxon>Neofusicoccum</taxon>
    </lineage>
</organism>
<proteinExistence type="predicted"/>
<gene>
    <name evidence="1" type="ORF">SLS56_011830</name>
</gene>
<evidence type="ECO:0000313" key="2">
    <source>
        <dbReference type="Proteomes" id="UP001521116"/>
    </source>
</evidence>